<reference evidence="11 12" key="1">
    <citation type="submission" date="2018-08" db="EMBL/GenBank/DDBJ databases">
        <authorList>
            <person name="Khan S.A."/>
        </authorList>
    </citation>
    <scope>NUCLEOTIDE SEQUENCE [LARGE SCALE GENOMIC DNA]</scope>
    <source>
        <strain evidence="11 12">GTF-13</strain>
    </source>
</reference>
<dbReference type="Pfam" id="PF01464">
    <property type="entry name" value="SLT"/>
    <property type="match status" value="1"/>
</dbReference>
<sequence length="460" mass="53322">MLAGCDKPTQLEQLKQQNRILMLTRNTPTTYYNDRDAPSGFEYELASRFAEELGVELQVRVINSIDLLLQTLMRPAFEQPVTFAAAGLSITPERQRRVAFASPYKNINLHLVYNRFLTKPTSFDELTEGELRVEQGSHHEERVRSLIGDFEPNWSSSNELESMDLLQMVNDGEIAYTIVDSNLWATNYIYFPNARIAFDLQPGEQVAWAFAKSDDRSLVERAEQFFQRVEEDGTLEQLNERFYGHIDQLDYVGARTFMRQLDRRLPRYRELFMQAAEEEELDWKLLAAIGYQESHWRAKARSPTGVRGLMMLTLPTAKEMGVDNRLDPVQSINGGARYFARIKRRIPERIPEPDRTWMALAAYNVGHGHLEDARVITQRRGGDPDRWIDVKESLPLLAQKKWYKGTRYSYARGHEPVVYVQNIRRYYDVLQWLEAPPNETTQLAQTSHQPGITEEPELTP</sequence>
<evidence type="ECO:0000256" key="7">
    <source>
        <dbReference type="ARBA" id="ARBA00023316"/>
    </source>
</evidence>
<dbReference type="SUPFAM" id="SSF53955">
    <property type="entry name" value="Lysozyme-like"/>
    <property type="match status" value="1"/>
</dbReference>
<dbReference type="NCBIfam" id="NF008112">
    <property type="entry name" value="PRK10859.1"/>
    <property type="match status" value="1"/>
</dbReference>
<dbReference type="InterPro" id="IPR008258">
    <property type="entry name" value="Transglycosylase_SLT_dom_1"/>
</dbReference>
<dbReference type="PROSITE" id="PS00922">
    <property type="entry name" value="TRANSGLYCOSYLASE"/>
    <property type="match status" value="1"/>
</dbReference>
<comment type="caution">
    <text evidence="8">Lacks conserved residue(s) required for the propagation of feature annotation.</text>
</comment>
<comment type="function">
    <text evidence="8">Murein-degrading enzyme that degrades murein glycan strands and insoluble, high-molecular weight murein sacculi, with the concomitant formation of a 1,6-anhydromuramoyl product. Lytic transglycosylases (LTs) play an integral role in the metabolism of the peptidoglycan (PG) sacculus. Their lytic action creates space within the PG sacculus to allow for its expansion as well as for the insertion of various structures such as secretion systems and flagella.</text>
</comment>
<feature type="active site" evidence="8">
    <location>
        <position position="293"/>
    </location>
</feature>
<name>A0A3P3VRU9_9GAMM</name>
<keyword evidence="6 8" id="KW-0456">Lyase</keyword>
<keyword evidence="3 8" id="KW-0732">Signal</keyword>
<evidence type="ECO:0000259" key="10">
    <source>
        <dbReference type="SMART" id="SM00062"/>
    </source>
</evidence>
<dbReference type="PANTHER" id="PTHR35936">
    <property type="entry name" value="MEMBRANE-BOUND LYTIC MUREIN TRANSGLYCOSYLASE F"/>
    <property type="match status" value="1"/>
</dbReference>
<feature type="region of interest" description="Disordered" evidence="9">
    <location>
        <begin position="440"/>
        <end position="460"/>
    </location>
</feature>
<dbReference type="SMART" id="SM00062">
    <property type="entry name" value="PBPb"/>
    <property type="match status" value="1"/>
</dbReference>
<evidence type="ECO:0000256" key="9">
    <source>
        <dbReference type="SAM" id="MobiDB-lite"/>
    </source>
</evidence>
<comment type="caution">
    <text evidence="11">The sequence shown here is derived from an EMBL/GenBank/DDBJ whole genome shotgun (WGS) entry which is preliminary data.</text>
</comment>
<keyword evidence="4 8" id="KW-0472">Membrane</keyword>
<feature type="compositionally biased region" description="Polar residues" evidence="9">
    <location>
        <begin position="440"/>
        <end position="450"/>
    </location>
</feature>
<reference evidence="11 12" key="2">
    <citation type="submission" date="2018-12" db="EMBL/GenBank/DDBJ databases">
        <title>Simiduia agarivorans gen. nov., sp. nov., a marine, agarolytic bacterium isolated from shallow coastal water from Keelung, Taiwan.</title>
        <authorList>
            <person name="Shieh W.Y."/>
        </authorList>
    </citation>
    <scope>NUCLEOTIDE SEQUENCE [LARGE SCALE GENOMIC DNA]</scope>
    <source>
        <strain evidence="11 12">GTF-13</strain>
    </source>
</reference>
<evidence type="ECO:0000256" key="4">
    <source>
        <dbReference type="ARBA" id="ARBA00023136"/>
    </source>
</evidence>
<dbReference type="GO" id="GO:0009279">
    <property type="term" value="C:cell outer membrane"/>
    <property type="evidence" value="ECO:0007669"/>
    <property type="project" value="UniProtKB-SubCell"/>
</dbReference>
<dbReference type="CDD" id="cd13403">
    <property type="entry name" value="MLTF-like"/>
    <property type="match status" value="1"/>
</dbReference>
<evidence type="ECO:0000313" key="12">
    <source>
        <dbReference type="Proteomes" id="UP000280792"/>
    </source>
</evidence>
<keyword evidence="5 8" id="KW-0998">Cell outer membrane</keyword>
<dbReference type="GO" id="GO:0008933">
    <property type="term" value="F:peptidoglycan lytic transglycosylase activity"/>
    <property type="evidence" value="ECO:0007669"/>
    <property type="project" value="UniProtKB-UniRule"/>
</dbReference>
<dbReference type="GO" id="GO:0016998">
    <property type="term" value="P:cell wall macromolecule catabolic process"/>
    <property type="evidence" value="ECO:0007669"/>
    <property type="project" value="UniProtKB-UniRule"/>
</dbReference>
<dbReference type="AlphaFoldDB" id="A0A3P3VRU9"/>
<dbReference type="EMBL" id="QWEZ01000001">
    <property type="protein sequence ID" value="RRJ85512.1"/>
    <property type="molecule type" value="Genomic_DNA"/>
</dbReference>
<dbReference type="Pfam" id="PF00497">
    <property type="entry name" value="SBP_bac_3"/>
    <property type="match status" value="1"/>
</dbReference>
<dbReference type="GO" id="GO:0071555">
    <property type="term" value="P:cell wall organization"/>
    <property type="evidence" value="ECO:0007669"/>
    <property type="project" value="UniProtKB-KW"/>
</dbReference>
<dbReference type="InterPro" id="IPR000189">
    <property type="entry name" value="Transglyc_AS"/>
</dbReference>
<evidence type="ECO:0000256" key="3">
    <source>
        <dbReference type="ARBA" id="ARBA00022729"/>
    </source>
</evidence>
<dbReference type="InterPro" id="IPR001638">
    <property type="entry name" value="Solute-binding_3/MltF_N"/>
</dbReference>
<dbReference type="GO" id="GO:0000270">
    <property type="term" value="P:peptidoglycan metabolic process"/>
    <property type="evidence" value="ECO:0007669"/>
    <property type="project" value="InterPro"/>
</dbReference>
<evidence type="ECO:0000256" key="8">
    <source>
        <dbReference type="HAMAP-Rule" id="MF_02016"/>
    </source>
</evidence>
<proteinExistence type="inferred from homology"/>
<evidence type="ECO:0000256" key="2">
    <source>
        <dbReference type="ARBA" id="ARBA00010333"/>
    </source>
</evidence>
<comment type="catalytic activity">
    <reaction evidence="8">
        <text>Exolytic cleavage of the (1-&gt;4)-beta-glycosidic linkage between N-acetylmuramic acid (MurNAc) and N-acetylglucosamine (GlcNAc) residues in peptidoglycan, from either the reducing or the non-reducing ends of the peptidoglycan chains, with concomitant formation of a 1,6-anhydrobond in the MurNAc residue.</text>
        <dbReference type="EC" id="4.2.2.n1"/>
    </reaction>
</comment>
<dbReference type="EC" id="4.2.2.n1" evidence="8"/>
<dbReference type="HAMAP" id="MF_02016">
    <property type="entry name" value="MltF"/>
    <property type="match status" value="1"/>
</dbReference>
<comment type="similarity">
    <text evidence="8">In the N-terminal section; belongs to the bacterial solute-binding protein 3 family.</text>
</comment>
<comment type="similarity">
    <text evidence="8">In the C-terminal section; belongs to the transglycosylase Slt family.</text>
</comment>
<organism evidence="11 12">
    <name type="scientific">Aestuariirhabdus litorea</name>
    <dbReference type="NCBI Taxonomy" id="2528527"/>
    <lineage>
        <taxon>Bacteria</taxon>
        <taxon>Pseudomonadati</taxon>
        <taxon>Pseudomonadota</taxon>
        <taxon>Gammaproteobacteria</taxon>
        <taxon>Oceanospirillales</taxon>
        <taxon>Aestuariirhabdaceae</taxon>
        <taxon>Aestuariirhabdus</taxon>
    </lineage>
</organism>
<gene>
    <name evidence="8 11" type="primary">mltF</name>
    <name evidence="11" type="ORF">D0544_09600</name>
</gene>
<comment type="similarity">
    <text evidence="1">Belongs to the transglycosylase Slt family.</text>
</comment>
<keyword evidence="12" id="KW-1185">Reference proteome</keyword>
<evidence type="ECO:0000313" key="11">
    <source>
        <dbReference type="EMBL" id="RRJ85512.1"/>
    </source>
</evidence>
<comment type="similarity">
    <text evidence="2">Belongs to the bacterial solute-binding protein 3 family.</text>
</comment>
<dbReference type="Proteomes" id="UP000280792">
    <property type="component" value="Unassembled WGS sequence"/>
</dbReference>
<dbReference type="InterPro" id="IPR023346">
    <property type="entry name" value="Lysozyme-like_dom_sf"/>
</dbReference>
<evidence type="ECO:0000256" key="6">
    <source>
        <dbReference type="ARBA" id="ARBA00023239"/>
    </source>
</evidence>
<dbReference type="InterPro" id="IPR023703">
    <property type="entry name" value="MltF"/>
</dbReference>
<dbReference type="Gene3D" id="1.10.530.10">
    <property type="match status" value="1"/>
</dbReference>
<keyword evidence="7 8" id="KW-0961">Cell wall biogenesis/degradation</keyword>
<protein>
    <recommendedName>
        <fullName evidence="8">Membrane-bound lytic murein transglycosylase F</fullName>
        <ecNumber evidence="8">4.2.2.n1</ecNumber>
    </recommendedName>
    <alternativeName>
        <fullName evidence="8">Murein lyase F</fullName>
    </alternativeName>
</protein>
<feature type="region of interest" description="LT domain" evidence="8">
    <location>
        <begin position="247"/>
        <end position="460"/>
    </location>
</feature>
<evidence type="ECO:0000256" key="5">
    <source>
        <dbReference type="ARBA" id="ARBA00023237"/>
    </source>
</evidence>
<dbReference type="SUPFAM" id="SSF53850">
    <property type="entry name" value="Periplasmic binding protein-like II"/>
    <property type="match status" value="1"/>
</dbReference>
<comment type="subcellular location">
    <subcellularLocation>
        <location evidence="8">Cell outer membrane</location>
        <topology evidence="8">Peripheral membrane protein</topology>
    </subcellularLocation>
    <text evidence="8">Attached to the inner leaflet of the outer membrane.</text>
</comment>
<dbReference type="CDD" id="cd01009">
    <property type="entry name" value="PBP2_YfhD_N"/>
    <property type="match status" value="1"/>
</dbReference>
<dbReference type="PANTHER" id="PTHR35936:SF32">
    <property type="entry name" value="MEMBRANE-BOUND LYTIC MUREIN TRANSGLYCOSYLASE F"/>
    <property type="match status" value="1"/>
</dbReference>
<evidence type="ECO:0000256" key="1">
    <source>
        <dbReference type="ARBA" id="ARBA00007734"/>
    </source>
</evidence>
<accession>A0A3P3VRU9</accession>
<comment type="domain">
    <text evidence="8">The N-terminal domain does not have lytic activity and probably modulates enzymatic activity. The C-terminal domain is the catalytic active domain.</text>
</comment>
<dbReference type="Gene3D" id="3.40.190.10">
    <property type="entry name" value="Periplasmic binding protein-like II"/>
    <property type="match status" value="2"/>
</dbReference>
<feature type="domain" description="Solute-binding protein family 3/N-terminal" evidence="10">
    <location>
        <begin position="17"/>
        <end position="246"/>
    </location>
</feature>